<gene>
    <name evidence="1" type="ORF">L6452_09057</name>
</gene>
<name>A0ACB9DIX7_ARCLA</name>
<protein>
    <submittedName>
        <fullName evidence="1">Uncharacterized protein</fullName>
    </submittedName>
</protein>
<reference evidence="2" key="1">
    <citation type="journal article" date="2022" name="Mol. Ecol. Resour.">
        <title>The genomes of chicory, endive, great burdock and yacon provide insights into Asteraceae palaeo-polyploidization history and plant inulin production.</title>
        <authorList>
            <person name="Fan W."/>
            <person name="Wang S."/>
            <person name="Wang H."/>
            <person name="Wang A."/>
            <person name="Jiang F."/>
            <person name="Liu H."/>
            <person name="Zhao H."/>
            <person name="Xu D."/>
            <person name="Zhang Y."/>
        </authorList>
    </citation>
    <scope>NUCLEOTIDE SEQUENCE [LARGE SCALE GENOMIC DNA]</scope>
    <source>
        <strain evidence="2">cv. Niubang</strain>
    </source>
</reference>
<evidence type="ECO:0000313" key="2">
    <source>
        <dbReference type="Proteomes" id="UP001055879"/>
    </source>
</evidence>
<proteinExistence type="predicted"/>
<dbReference type="EMBL" id="CM042049">
    <property type="protein sequence ID" value="KAI3746619.1"/>
    <property type="molecule type" value="Genomic_DNA"/>
</dbReference>
<evidence type="ECO:0000313" key="1">
    <source>
        <dbReference type="EMBL" id="KAI3746619.1"/>
    </source>
</evidence>
<sequence length="96" mass="10882">MGFVLDNVYTKWLALCGIYIHLTLLINNAHTSPDCGSSPITSLWPGPAKPKKQTWIRPKRTTVDYIWLVLALFGIPVCGLVWFSVQENFKLETSLF</sequence>
<organism evidence="1 2">
    <name type="scientific">Arctium lappa</name>
    <name type="common">Greater burdock</name>
    <name type="synonym">Lappa major</name>
    <dbReference type="NCBI Taxonomy" id="4217"/>
    <lineage>
        <taxon>Eukaryota</taxon>
        <taxon>Viridiplantae</taxon>
        <taxon>Streptophyta</taxon>
        <taxon>Embryophyta</taxon>
        <taxon>Tracheophyta</taxon>
        <taxon>Spermatophyta</taxon>
        <taxon>Magnoliopsida</taxon>
        <taxon>eudicotyledons</taxon>
        <taxon>Gunneridae</taxon>
        <taxon>Pentapetalae</taxon>
        <taxon>asterids</taxon>
        <taxon>campanulids</taxon>
        <taxon>Asterales</taxon>
        <taxon>Asteraceae</taxon>
        <taxon>Carduoideae</taxon>
        <taxon>Cardueae</taxon>
        <taxon>Arctiinae</taxon>
        <taxon>Arctium</taxon>
    </lineage>
</organism>
<reference evidence="1 2" key="2">
    <citation type="journal article" date="2022" name="Mol. Ecol. Resour.">
        <title>The genomes of chicory, endive, great burdock and yacon provide insights into Asteraceae paleo-polyploidization history and plant inulin production.</title>
        <authorList>
            <person name="Fan W."/>
            <person name="Wang S."/>
            <person name="Wang H."/>
            <person name="Wang A."/>
            <person name="Jiang F."/>
            <person name="Liu H."/>
            <person name="Zhao H."/>
            <person name="Xu D."/>
            <person name="Zhang Y."/>
        </authorList>
    </citation>
    <scope>NUCLEOTIDE SEQUENCE [LARGE SCALE GENOMIC DNA]</scope>
    <source>
        <strain evidence="2">cv. Niubang</strain>
    </source>
</reference>
<accession>A0ACB9DIX7</accession>
<dbReference type="Proteomes" id="UP001055879">
    <property type="component" value="Linkage Group LG03"/>
</dbReference>
<comment type="caution">
    <text evidence="1">The sequence shown here is derived from an EMBL/GenBank/DDBJ whole genome shotgun (WGS) entry which is preliminary data.</text>
</comment>
<keyword evidence="2" id="KW-1185">Reference proteome</keyword>